<reference evidence="8 9" key="1">
    <citation type="journal article" date="2019" name="Int. J. Syst. Evol. Microbiol.">
        <title>The Global Catalogue of Microorganisms (GCM) 10K type strain sequencing project: providing services to taxonomists for standard genome sequencing and annotation.</title>
        <authorList>
            <consortium name="The Broad Institute Genomics Platform"/>
            <consortium name="The Broad Institute Genome Sequencing Center for Infectious Disease"/>
            <person name="Wu L."/>
            <person name="Ma J."/>
        </authorList>
    </citation>
    <scope>NUCLEOTIDE SEQUENCE [LARGE SCALE GENOMIC DNA]</scope>
    <source>
        <strain evidence="8 9">JCM 4316</strain>
    </source>
</reference>
<keyword evidence="2" id="KW-0285">Flavoprotein</keyword>
<keyword evidence="9" id="KW-1185">Reference proteome</keyword>
<comment type="cofactor">
    <cofactor evidence="1">
        <name>FMN</name>
        <dbReference type="ChEBI" id="CHEBI:58210"/>
    </cofactor>
</comment>
<dbReference type="Gene3D" id="3.20.20.70">
    <property type="entry name" value="Aldolase class I"/>
    <property type="match status" value="1"/>
</dbReference>
<dbReference type="PANTHER" id="PTHR10578">
    <property type="entry name" value="S -2-HYDROXY-ACID OXIDASE-RELATED"/>
    <property type="match status" value="1"/>
</dbReference>
<dbReference type="PANTHER" id="PTHR10578:SF107">
    <property type="entry name" value="2-HYDROXYACID OXIDASE 1"/>
    <property type="match status" value="1"/>
</dbReference>
<dbReference type="InterPro" id="IPR000262">
    <property type="entry name" value="FMN-dep_DH"/>
</dbReference>
<feature type="domain" description="FMN hydroxy acid dehydrogenase" evidence="7">
    <location>
        <begin position="49"/>
        <end position="415"/>
    </location>
</feature>
<evidence type="ECO:0000313" key="8">
    <source>
        <dbReference type="EMBL" id="GAA2347992.1"/>
    </source>
</evidence>
<comment type="similarity">
    <text evidence="5">Belongs to the FMN-dependent alpha-hydroxy acid dehydrogenase family.</text>
</comment>
<dbReference type="Pfam" id="PF01070">
    <property type="entry name" value="FMN_dh"/>
    <property type="match status" value="1"/>
</dbReference>
<feature type="region of interest" description="Disordered" evidence="6">
    <location>
        <begin position="1"/>
        <end position="48"/>
    </location>
</feature>
<protein>
    <submittedName>
        <fullName evidence="8">Alpha-hydroxy acid oxidase</fullName>
    </submittedName>
</protein>
<organism evidence="8 9">
    <name type="scientific">Streptomyces cuspidosporus</name>
    <dbReference type="NCBI Taxonomy" id="66882"/>
    <lineage>
        <taxon>Bacteria</taxon>
        <taxon>Bacillati</taxon>
        <taxon>Actinomycetota</taxon>
        <taxon>Actinomycetes</taxon>
        <taxon>Kitasatosporales</taxon>
        <taxon>Streptomycetaceae</taxon>
        <taxon>Streptomyces</taxon>
    </lineage>
</organism>
<keyword evidence="4" id="KW-0560">Oxidoreductase</keyword>
<evidence type="ECO:0000313" key="9">
    <source>
        <dbReference type="Proteomes" id="UP001500253"/>
    </source>
</evidence>
<comment type="caution">
    <text evidence="8">The sequence shown here is derived from an EMBL/GenBank/DDBJ whole genome shotgun (WGS) entry which is preliminary data.</text>
</comment>
<dbReference type="InterPro" id="IPR012133">
    <property type="entry name" value="Alpha-hydoxy_acid_DH_FMN"/>
</dbReference>
<gene>
    <name evidence="8" type="ORF">GCM10010246_39010</name>
</gene>
<dbReference type="EMBL" id="BAAASD010000015">
    <property type="protein sequence ID" value="GAA2347992.1"/>
    <property type="molecule type" value="Genomic_DNA"/>
</dbReference>
<sequence length="422" mass="43388">MTTLPGGQGSDDHVGTGGQGSDDHVGTVGQGSDDHVGTESPHMGAESSDPLAAALSVADFADLARTALGEELWDWLEGGAERERTLAGNRDAFASVAVLPRVLTDVSSCDPACSLVRSPAALPVAVAPIAYQRLFHAEGELAVARAAADSGLPYTVSTLSSVPMEEIAATGATTWFQLYWLRDKGAVLDLVQRAEAIGSEALVLTVDVPVMGRRLRDMRHGFALPPTIRAANLDGGGMSRAHERVDGGSAVAAHTASAFAPSLTWHDVEWLRERTRLPLVLKGLSHPADALRAAELGAAAVVVSNHGGRQLDGAAPSAVALPAVVEAVEGAFGESCQVLVDSGIRGGADVLRALALGASGVLLGRPVLWGLAAGGQAGCARVLSLLGEEFRHAMALSGCPDLAAAARLRTTTMPCHCGGEHQ</sequence>
<dbReference type="Proteomes" id="UP001500253">
    <property type="component" value="Unassembled WGS sequence"/>
</dbReference>
<evidence type="ECO:0000256" key="2">
    <source>
        <dbReference type="ARBA" id="ARBA00022630"/>
    </source>
</evidence>
<dbReference type="PROSITE" id="PS00557">
    <property type="entry name" value="FMN_HYDROXY_ACID_DH_1"/>
    <property type="match status" value="1"/>
</dbReference>
<evidence type="ECO:0000259" key="7">
    <source>
        <dbReference type="PROSITE" id="PS51349"/>
    </source>
</evidence>
<dbReference type="InterPro" id="IPR008259">
    <property type="entry name" value="FMN_hydac_DH_AS"/>
</dbReference>
<evidence type="ECO:0000256" key="6">
    <source>
        <dbReference type="SAM" id="MobiDB-lite"/>
    </source>
</evidence>
<evidence type="ECO:0000256" key="3">
    <source>
        <dbReference type="ARBA" id="ARBA00022643"/>
    </source>
</evidence>
<name>A0ABN3GBF0_9ACTN</name>
<dbReference type="PROSITE" id="PS51349">
    <property type="entry name" value="FMN_HYDROXY_ACID_DH_2"/>
    <property type="match status" value="1"/>
</dbReference>
<evidence type="ECO:0000256" key="1">
    <source>
        <dbReference type="ARBA" id="ARBA00001917"/>
    </source>
</evidence>
<dbReference type="SUPFAM" id="SSF51395">
    <property type="entry name" value="FMN-linked oxidoreductases"/>
    <property type="match status" value="1"/>
</dbReference>
<evidence type="ECO:0000256" key="4">
    <source>
        <dbReference type="ARBA" id="ARBA00023002"/>
    </source>
</evidence>
<dbReference type="InterPro" id="IPR013785">
    <property type="entry name" value="Aldolase_TIM"/>
</dbReference>
<proteinExistence type="inferred from homology"/>
<dbReference type="InterPro" id="IPR037396">
    <property type="entry name" value="FMN_HAD"/>
</dbReference>
<dbReference type="PIRSF" id="PIRSF000138">
    <property type="entry name" value="Al-hdrx_acd_dh"/>
    <property type="match status" value="1"/>
</dbReference>
<keyword evidence="3" id="KW-0288">FMN</keyword>
<evidence type="ECO:0000256" key="5">
    <source>
        <dbReference type="ARBA" id="ARBA00024042"/>
    </source>
</evidence>
<accession>A0ABN3GBF0</accession>
<dbReference type="CDD" id="cd02809">
    <property type="entry name" value="alpha_hydroxyacid_oxid_FMN"/>
    <property type="match status" value="1"/>
</dbReference>